<accession>A0A165MNG1</accession>
<dbReference type="InParanoid" id="A0A165MNG1"/>
<dbReference type="EMBL" id="KV425909">
    <property type="protein sequence ID" value="KZV99524.1"/>
    <property type="molecule type" value="Genomic_DNA"/>
</dbReference>
<evidence type="ECO:0000313" key="1">
    <source>
        <dbReference type="EMBL" id="KZV99524.1"/>
    </source>
</evidence>
<dbReference type="InterPro" id="IPR036397">
    <property type="entry name" value="RNaseH_sf"/>
</dbReference>
<organism evidence="1 2">
    <name type="scientific">Exidia glandulosa HHB12029</name>
    <dbReference type="NCBI Taxonomy" id="1314781"/>
    <lineage>
        <taxon>Eukaryota</taxon>
        <taxon>Fungi</taxon>
        <taxon>Dikarya</taxon>
        <taxon>Basidiomycota</taxon>
        <taxon>Agaricomycotina</taxon>
        <taxon>Agaricomycetes</taxon>
        <taxon>Auriculariales</taxon>
        <taxon>Exidiaceae</taxon>
        <taxon>Exidia</taxon>
    </lineage>
</organism>
<dbReference type="Proteomes" id="UP000077266">
    <property type="component" value="Unassembled WGS sequence"/>
</dbReference>
<proteinExistence type="predicted"/>
<dbReference type="AlphaFoldDB" id="A0A165MNG1"/>
<evidence type="ECO:0000313" key="2">
    <source>
        <dbReference type="Proteomes" id="UP000077266"/>
    </source>
</evidence>
<sequence>MTTPSVVEVRRRIAQDPFIWPRLADVQSFRAMLQRGNARPSPGPDGWEKWCVKALSDTALTRVVALHNYEVAAQQGVQTRDLTSFLAGVQCWAFRHKVTVYALQRDQMKGFDYLAPEGFYDAVRAYGLPESIIKLDQSAQARNRCFIRTAYGFTDPIVVDGVTKQGASLSPTKSAFTTSLGHRYIDDLCIQRPGVLTLQTKMAESGDHHTPADRLALTVTMVEATDDSYIFATKLDTLDFICLTLERFQYVYGWLTQWAKSRGYIIGAVPANPPATFRLGSVTTDAGVDPMTVSKRDVAVVTDGLYFMNTKINDSAARAELVRSIIDNFSLPSFSVRAPLTVIRRAFEQQVMSKIRAVLTMQPVTATEATALDSKVMSRVHQMMTFRYCPSSTILTLPVGLHGLGWTSIARLNASLAVEGLARDLNHHVPAYRTMANITLADWTCERNDCVYPFDAVGLKKTIHSNSKNSLPIAWIVAHDTMRTMRPTLHLRRTDVSWVLDGDVSLTHALKVAKAVEPTRPQVGATATAVLRRRGIQTLADCGAWVKRGERIEFAPLSTYPRVQSGRADPGPARWQEVAQAIAGLPISAMFDGPVDLLVTRDLRRRRAEEYIRAVARLESLPAAQIQDSPTTMWATDGSMVPASAARHQERSVAAAVTGPATVVLKVKSRAASILHGEVMALVAAAVLSGDSQHRVLSDHQNSVRLLSDPLFRAGDDQKVRRANGRSYYRWLQYAGVEQKLPNVVYTRGHADTEEVESRFNTLADYYATRSQDEGLTIPDAPIPTFSMDEFTFHTDDDGWIEANIRAHVVHFLSLQTASDIGGKHRMATRLYDVREPPEYPYLKAYRAYSAVVQLYARSGQLPTATTIVARKDWDAGLLSEDCRMECGCSLETEYHVFVECPFFDNMRAEAGAALRKRLERLGEVETLTEDVRTRLLDSAEFFFSSKLDSWPLKSSQYWLGHVPVLDGFIPKDAFNSALTRRRVLHKIFTEWHYASIRLTGRIWGDFTRRTARRFTNEKRGPRQG</sequence>
<reference evidence="1 2" key="1">
    <citation type="journal article" date="2016" name="Mol. Biol. Evol.">
        <title>Comparative Genomics of Early-Diverging Mushroom-Forming Fungi Provides Insights into the Origins of Lignocellulose Decay Capabilities.</title>
        <authorList>
            <person name="Nagy L.G."/>
            <person name="Riley R."/>
            <person name="Tritt A."/>
            <person name="Adam C."/>
            <person name="Daum C."/>
            <person name="Floudas D."/>
            <person name="Sun H."/>
            <person name="Yadav J.S."/>
            <person name="Pangilinan J."/>
            <person name="Larsson K.H."/>
            <person name="Matsuura K."/>
            <person name="Barry K."/>
            <person name="Labutti K."/>
            <person name="Kuo R."/>
            <person name="Ohm R.A."/>
            <person name="Bhattacharya S.S."/>
            <person name="Shirouzu T."/>
            <person name="Yoshinaga Y."/>
            <person name="Martin F.M."/>
            <person name="Grigoriev I.V."/>
            <person name="Hibbett D.S."/>
        </authorList>
    </citation>
    <scope>NUCLEOTIDE SEQUENCE [LARGE SCALE GENOMIC DNA]</scope>
    <source>
        <strain evidence="1 2">HHB12029</strain>
    </source>
</reference>
<dbReference type="Gene3D" id="3.30.420.10">
    <property type="entry name" value="Ribonuclease H-like superfamily/Ribonuclease H"/>
    <property type="match status" value="1"/>
</dbReference>
<name>A0A165MNG1_EXIGL</name>
<dbReference type="GO" id="GO:0003676">
    <property type="term" value="F:nucleic acid binding"/>
    <property type="evidence" value="ECO:0007669"/>
    <property type="project" value="InterPro"/>
</dbReference>
<protein>
    <submittedName>
        <fullName evidence="1">Uncharacterized protein</fullName>
    </submittedName>
</protein>
<keyword evidence="2" id="KW-1185">Reference proteome</keyword>
<dbReference type="OrthoDB" id="445826at2759"/>
<gene>
    <name evidence="1" type="ORF">EXIGLDRAFT_640506</name>
</gene>